<dbReference type="SUPFAM" id="SSF54695">
    <property type="entry name" value="POZ domain"/>
    <property type="match status" value="1"/>
</dbReference>
<name>L8HGU7_ACACF</name>
<reference evidence="3 4" key="1">
    <citation type="journal article" date="2013" name="Genome Biol.">
        <title>Genome of Acanthamoeba castellanii highlights extensive lateral gene transfer and early evolution of tyrosine kinase signaling.</title>
        <authorList>
            <person name="Clarke M."/>
            <person name="Lohan A.J."/>
            <person name="Liu B."/>
            <person name="Lagkouvardos I."/>
            <person name="Roy S."/>
            <person name="Zafar N."/>
            <person name="Bertelli C."/>
            <person name="Schilde C."/>
            <person name="Kianianmomeni A."/>
            <person name="Burglin T.R."/>
            <person name="Frech C."/>
            <person name="Turcotte B."/>
            <person name="Kopec K.O."/>
            <person name="Synnott J.M."/>
            <person name="Choo C."/>
            <person name="Paponov I."/>
            <person name="Finkler A."/>
            <person name="Soon Heng Tan C."/>
            <person name="Hutchins A.P."/>
            <person name="Weinmeier T."/>
            <person name="Rattei T."/>
            <person name="Chu J.S."/>
            <person name="Gimenez G."/>
            <person name="Irimia M."/>
            <person name="Rigden D.J."/>
            <person name="Fitzpatrick D.A."/>
            <person name="Lorenzo-Morales J."/>
            <person name="Bateman A."/>
            <person name="Chiu C.H."/>
            <person name="Tang P."/>
            <person name="Hegemann P."/>
            <person name="Fromm H."/>
            <person name="Raoult D."/>
            <person name="Greub G."/>
            <person name="Miranda-Saavedra D."/>
            <person name="Chen N."/>
            <person name="Nash P."/>
            <person name="Ginger M.L."/>
            <person name="Horn M."/>
            <person name="Schaap P."/>
            <person name="Caler L."/>
            <person name="Loftus B."/>
        </authorList>
    </citation>
    <scope>NUCLEOTIDE SEQUENCE [LARGE SCALE GENOMIC DNA]</scope>
    <source>
        <strain evidence="3 4">Neff</strain>
    </source>
</reference>
<dbReference type="AlphaFoldDB" id="L8HGU7"/>
<feature type="compositionally biased region" description="Basic residues" evidence="1">
    <location>
        <begin position="442"/>
        <end position="452"/>
    </location>
</feature>
<dbReference type="Gene3D" id="3.90.960.10">
    <property type="entry name" value="YbaK/aminoacyl-tRNA synthetase-associated domain"/>
    <property type="match status" value="1"/>
</dbReference>
<feature type="region of interest" description="Disordered" evidence="1">
    <location>
        <begin position="727"/>
        <end position="749"/>
    </location>
</feature>
<dbReference type="SMART" id="SM00225">
    <property type="entry name" value="BTB"/>
    <property type="match status" value="1"/>
</dbReference>
<dbReference type="PANTHER" id="PTHR24410">
    <property type="entry name" value="HL07962P-RELATED"/>
    <property type="match status" value="1"/>
</dbReference>
<dbReference type="Pfam" id="PF00651">
    <property type="entry name" value="BTB"/>
    <property type="match status" value="1"/>
</dbReference>
<dbReference type="CDD" id="cd04332">
    <property type="entry name" value="YbaK_like"/>
    <property type="match status" value="1"/>
</dbReference>
<dbReference type="InterPro" id="IPR036754">
    <property type="entry name" value="YbaK/aa-tRNA-synt-asso_dom_sf"/>
</dbReference>
<dbReference type="GO" id="GO:0002161">
    <property type="term" value="F:aminoacyl-tRNA deacylase activity"/>
    <property type="evidence" value="ECO:0007669"/>
    <property type="project" value="InterPro"/>
</dbReference>
<dbReference type="InterPro" id="IPR051481">
    <property type="entry name" value="BTB-POZ/Galectin-3-binding"/>
</dbReference>
<evidence type="ECO:0000259" key="2">
    <source>
        <dbReference type="PROSITE" id="PS50097"/>
    </source>
</evidence>
<organism evidence="3 4">
    <name type="scientific">Acanthamoeba castellanii (strain ATCC 30010 / Neff)</name>
    <dbReference type="NCBI Taxonomy" id="1257118"/>
    <lineage>
        <taxon>Eukaryota</taxon>
        <taxon>Amoebozoa</taxon>
        <taxon>Discosea</taxon>
        <taxon>Longamoebia</taxon>
        <taxon>Centramoebida</taxon>
        <taxon>Acanthamoebidae</taxon>
        <taxon>Acanthamoeba</taxon>
    </lineage>
</organism>
<dbReference type="KEGG" id="acan:ACA1_072740"/>
<accession>L8HGU7</accession>
<dbReference type="Proteomes" id="UP000011083">
    <property type="component" value="Unassembled WGS sequence"/>
</dbReference>
<dbReference type="Gene3D" id="3.30.710.10">
    <property type="entry name" value="Potassium Channel Kv1.1, Chain A"/>
    <property type="match status" value="2"/>
</dbReference>
<protein>
    <submittedName>
        <fullName evidence="3">BTB/POZ domain containing protein</fullName>
    </submittedName>
</protein>
<feature type="compositionally biased region" description="Acidic residues" evidence="1">
    <location>
        <begin position="462"/>
        <end position="475"/>
    </location>
</feature>
<proteinExistence type="predicted"/>
<dbReference type="VEuPathDB" id="AmoebaDB:ACA1_072740"/>
<feature type="region of interest" description="Disordered" evidence="1">
    <location>
        <begin position="442"/>
        <end position="478"/>
    </location>
</feature>
<evidence type="ECO:0000256" key="1">
    <source>
        <dbReference type="SAM" id="MobiDB-lite"/>
    </source>
</evidence>
<dbReference type="EMBL" id="KB007857">
    <property type="protein sequence ID" value="ELR23641.1"/>
    <property type="molecule type" value="Genomic_DNA"/>
</dbReference>
<feature type="domain" description="BTB" evidence="2">
    <location>
        <begin position="217"/>
        <end position="301"/>
    </location>
</feature>
<gene>
    <name evidence="3" type="ORF">ACA1_072740</name>
</gene>
<sequence length="749" mass="81940">MASPTALGYKQLQLDLWSLLSGADSSPYADVVFRAVDPNQKPADASSGSGGQDRPAAQSFHAHKVIIYHTAPMLFASLLSVEDHTASADNAAAPPPPATATIEIEPHIFKLCLLAMNNDDRLRDSPAHDNSVMAVLVVQEFLYTGAVTTPGVTREDKVRLLSFAEHYNIPGLMTAKAWKESSDSCWILPEPHQDSVTDKNPPPPKPILAARHSPLFADVTLLVDGQRFHAHKVHTTTTATAATATTLTTDNFQAILAARSAYFARMFGSGLAESFQSEIAITQASAASFGLFLDYLYSATLRDWSLLTPDAAVELVPVCHQYGATSLVNPLQSAGPSDLHLKAICEQLLSDVLDGDNVCLIYDIALFHNATGLAQRCGEYIRRNLEEVSHSDNFVYLSDAGVVAAEKEVQRIWQAAQSPAMVAREAERRLAILAATQTRQRRIAHTKTHKKTNTNTTATTNDEAEAEAEQEDDDGEHGVDAQMSLDKAEKLWRSLFWAAMVDLVAMGCADPSTTVPLRSRALLDYLAKKGETFEVVEFERKYPHHRDGLADALWKTSSADLAQILNVAPQQVLKEVVFFKFTAPKGRHAYKNGAYELVLVLVNGDRQVDEHRLKQILFGDEYQESDGSRSLVALASHEAIFHRTGFTALYFPSFYHRKPLMTIVDSALVGSAEQDPVFYANCGALQCDSIKTGKKSPSVISQDRALKVHLDTLMRLLPADRVTITPVSRAFPSPTPDQPKARGGGRKQG</sequence>
<evidence type="ECO:0000313" key="3">
    <source>
        <dbReference type="EMBL" id="ELR23641.1"/>
    </source>
</evidence>
<evidence type="ECO:0000313" key="4">
    <source>
        <dbReference type="Proteomes" id="UP000011083"/>
    </source>
</evidence>
<dbReference type="GeneID" id="14924623"/>
<dbReference type="PROSITE" id="PS50097">
    <property type="entry name" value="BTB"/>
    <property type="match status" value="1"/>
</dbReference>
<keyword evidence="4" id="KW-1185">Reference proteome</keyword>
<dbReference type="PANTHER" id="PTHR24410:SF23">
    <property type="entry name" value="BTB DOMAIN-CONTAINING PROTEIN-RELATED"/>
    <property type="match status" value="1"/>
</dbReference>
<dbReference type="STRING" id="1257118.L8HGU7"/>
<dbReference type="SUPFAM" id="SSF55826">
    <property type="entry name" value="YbaK/ProRS associated domain"/>
    <property type="match status" value="1"/>
</dbReference>
<dbReference type="InterPro" id="IPR000210">
    <property type="entry name" value="BTB/POZ_dom"/>
</dbReference>
<dbReference type="RefSeq" id="XP_004353169.1">
    <property type="nucleotide sequence ID" value="XM_004353117.1"/>
</dbReference>
<dbReference type="InterPro" id="IPR011333">
    <property type="entry name" value="SKP1/BTB/POZ_sf"/>
</dbReference>
<dbReference type="OrthoDB" id="9997739at2759"/>